<dbReference type="EMBL" id="LJRI01001302">
    <property type="protein sequence ID" value="KPY65435.1"/>
    <property type="molecule type" value="Genomic_DNA"/>
</dbReference>
<feature type="transmembrane region" description="Helical" evidence="1">
    <location>
        <begin position="218"/>
        <end position="237"/>
    </location>
</feature>
<name>A0A0P9ZT35_PSESX</name>
<gene>
    <name evidence="2" type="ORF">ALO94_01302</name>
</gene>
<reference evidence="2 3" key="1">
    <citation type="submission" date="2015-09" db="EMBL/GenBank/DDBJ databases">
        <title>Genome announcement of multiple Pseudomonas syringae strains.</title>
        <authorList>
            <person name="Thakur S."/>
            <person name="Wang P.W."/>
            <person name="Gong Y."/>
            <person name="Weir B.S."/>
            <person name="Guttman D.S."/>
        </authorList>
    </citation>
    <scope>NUCLEOTIDE SEQUENCE [LARGE SCALE GENOMIC DNA]</scope>
    <source>
        <strain evidence="2 3">ICMP16929</strain>
    </source>
</reference>
<dbReference type="PATRIC" id="fig|264459.3.peg.2394"/>
<protein>
    <submittedName>
        <fullName evidence="2">Sensor histidine kinase/response regulator</fullName>
    </submittedName>
</protein>
<sequence>MDISLKNRLSFKQARLAVLIGFALGTLLSVAQIAIDYASEDASINREIGSLLEIIQNPASRIAYNIDAELAQELTLGLLHSPAVVSARLTDNNDTVLASVERATATGRYRVLSDWLFGESRQFQEKLHLDHLPDETIGTLYLTVDTFAFGSHFLQRAEITLLNGFVRSLALAGILTILFYATLTKPLVRVIRDLSSRDPRTVDQAKITCPPYHEKDEIGVLVATLLTQISACGSIFYPDRRGQIDGKVDPAIAALDAFALLFYIVPGVIAFAVDFATGAIYYGPGEHAQIDPQKLQKALKADGSVDNIKLQAIIETELGRSLPLNDPRLIQHKGSVEQLATLGLIPAA</sequence>
<keyword evidence="2" id="KW-0808">Transferase</keyword>
<dbReference type="GO" id="GO:0016301">
    <property type="term" value="F:kinase activity"/>
    <property type="evidence" value="ECO:0007669"/>
    <property type="project" value="UniProtKB-KW"/>
</dbReference>
<dbReference type="AlphaFoldDB" id="A0A0P9ZT35"/>
<keyword evidence="1" id="KW-1133">Transmembrane helix</keyword>
<keyword evidence="1" id="KW-0472">Membrane</keyword>
<comment type="caution">
    <text evidence="2">The sequence shown here is derived from an EMBL/GenBank/DDBJ whole genome shotgun (WGS) entry which is preliminary data.</text>
</comment>
<evidence type="ECO:0000313" key="2">
    <source>
        <dbReference type="EMBL" id="KPY65435.1"/>
    </source>
</evidence>
<evidence type="ECO:0000256" key="1">
    <source>
        <dbReference type="SAM" id="Phobius"/>
    </source>
</evidence>
<keyword evidence="2" id="KW-0418">Kinase</keyword>
<feature type="transmembrane region" description="Helical" evidence="1">
    <location>
        <begin position="257"/>
        <end position="282"/>
    </location>
</feature>
<evidence type="ECO:0000313" key="3">
    <source>
        <dbReference type="Proteomes" id="UP000050384"/>
    </source>
</evidence>
<accession>A0A0P9ZT35</accession>
<proteinExistence type="predicted"/>
<feature type="transmembrane region" description="Helical" evidence="1">
    <location>
        <begin position="164"/>
        <end position="183"/>
    </location>
</feature>
<dbReference type="Proteomes" id="UP000050384">
    <property type="component" value="Unassembled WGS sequence"/>
</dbReference>
<organism evidence="2 3">
    <name type="scientific">Pseudomonas syringae pv. spinaceae</name>
    <dbReference type="NCBI Taxonomy" id="264459"/>
    <lineage>
        <taxon>Bacteria</taxon>
        <taxon>Pseudomonadati</taxon>
        <taxon>Pseudomonadota</taxon>
        <taxon>Gammaproteobacteria</taxon>
        <taxon>Pseudomonadales</taxon>
        <taxon>Pseudomonadaceae</taxon>
        <taxon>Pseudomonas</taxon>
        <taxon>Pseudomonas syringae</taxon>
    </lineage>
</organism>
<keyword evidence="1" id="KW-0812">Transmembrane</keyword>